<keyword evidence="8" id="KW-0472">Membrane</keyword>
<evidence type="ECO:0000256" key="2">
    <source>
        <dbReference type="ARBA" id="ARBA00004613"/>
    </source>
</evidence>
<dbReference type="EMBL" id="BKZW01000004">
    <property type="protein sequence ID" value="GER91902.1"/>
    <property type="molecule type" value="Genomic_DNA"/>
</dbReference>
<sequence length="468" mass="52098">MQKKIQWRIFLVVLSVVVLLALVAIPLYLWQSASHHTEAKTSSQPSSAFVTRSGSHLLLDGHPFRFAGPNIYWLGLDTDGYSELYPSHFRVDDALTTAAAMGATVVRAHTLGISVGCPLCVEPTRGSFNETALQHIDYAIQAARAHHLRLIIPLVDNWRYYHGGKHTFTDWRHVDAETLFYTDKNVISDFESYVQHILNRVNSYTGIAYKNDPTIMAWETGNEISPSTSWTKTIAGYIKSIDAHHLVMDGSKSANAADLALNTIDMFTQHYYPLSTSLLESDAQVAAYQHKVFVAGEYDWTGTRGGDALSSFLPDIEHQSEIAGDLYWSLFGHNDTYGYTQHDDGYTLHYASDTQDRRVRRQALRAHAYAMSKQPMPALPAPGTPLITSIYGNAISWRGADIAVHYSLERSTHGANGPWTVICRQCATDNDTPWIDDHQPSGPSWYRVQAYNQDGIASPYSPSAAGNI</sequence>
<dbReference type="AlphaFoldDB" id="A0A5J4KXV8"/>
<keyword evidence="11" id="KW-1185">Reference proteome</keyword>
<name>A0A5J4KXV8_9CHLR</name>
<dbReference type="InterPro" id="IPR001547">
    <property type="entry name" value="Glyco_hydro_5"/>
</dbReference>
<evidence type="ECO:0000256" key="7">
    <source>
        <dbReference type="ARBA" id="ARBA00023295"/>
    </source>
</evidence>
<dbReference type="SUPFAM" id="SSF51445">
    <property type="entry name" value="(Trans)glycosidases"/>
    <property type="match status" value="1"/>
</dbReference>
<reference evidence="10 11" key="1">
    <citation type="submission" date="2019-10" db="EMBL/GenBank/DDBJ databases">
        <title>Dictyobacter vulcani sp. nov., within the class Ktedonobacteria, isolated from soil of volcanic Mt. Zao.</title>
        <authorList>
            <person name="Zheng Y."/>
            <person name="Wang C.M."/>
            <person name="Sakai Y."/>
            <person name="Abe K."/>
            <person name="Yokota A."/>
            <person name="Yabe S."/>
        </authorList>
    </citation>
    <scope>NUCLEOTIDE SEQUENCE [LARGE SCALE GENOMIC DNA]</scope>
    <source>
        <strain evidence="10 11">W12</strain>
    </source>
</reference>
<dbReference type="GO" id="GO:0005975">
    <property type="term" value="P:carbohydrate metabolic process"/>
    <property type="evidence" value="ECO:0007669"/>
    <property type="project" value="InterPro"/>
</dbReference>
<keyword evidence="6" id="KW-0378">Hydrolase</keyword>
<dbReference type="GO" id="GO:0005576">
    <property type="term" value="C:extracellular region"/>
    <property type="evidence" value="ECO:0007669"/>
    <property type="project" value="UniProtKB-SubCell"/>
</dbReference>
<evidence type="ECO:0000256" key="1">
    <source>
        <dbReference type="ARBA" id="ARBA00001678"/>
    </source>
</evidence>
<comment type="caution">
    <text evidence="10">The sequence shown here is derived from an EMBL/GenBank/DDBJ whole genome shotgun (WGS) entry which is preliminary data.</text>
</comment>
<dbReference type="PANTHER" id="PTHR31451">
    <property type="match status" value="1"/>
</dbReference>
<evidence type="ECO:0000313" key="11">
    <source>
        <dbReference type="Proteomes" id="UP000326912"/>
    </source>
</evidence>
<keyword evidence="7" id="KW-0326">Glycosidase</keyword>
<feature type="transmembrane region" description="Helical" evidence="8">
    <location>
        <begin position="7"/>
        <end position="30"/>
    </location>
</feature>
<feature type="domain" description="Glycoside hydrolase family 5" evidence="9">
    <location>
        <begin position="48"/>
        <end position="295"/>
    </location>
</feature>
<dbReference type="InterPro" id="IPR017853">
    <property type="entry name" value="GH"/>
</dbReference>
<accession>A0A5J4KXV8</accession>
<evidence type="ECO:0000256" key="8">
    <source>
        <dbReference type="SAM" id="Phobius"/>
    </source>
</evidence>
<dbReference type="Pfam" id="PF26410">
    <property type="entry name" value="GH5_mannosidase"/>
    <property type="match status" value="1"/>
</dbReference>
<evidence type="ECO:0000256" key="4">
    <source>
        <dbReference type="ARBA" id="ARBA00022525"/>
    </source>
</evidence>
<keyword evidence="5" id="KW-0732">Signal</keyword>
<keyword evidence="4" id="KW-0964">Secreted</keyword>
<evidence type="ECO:0000313" key="10">
    <source>
        <dbReference type="EMBL" id="GER91902.1"/>
    </source>
</evidence>
<evidence type="ECO:0000256" key="6">
    <source>
        <dbReference type="ARBA" id="ARBA00022801"/>
    </source>
</evidence>
<proteinExistence type="predicted"/>
<dbReference type="Proteomes" id="UP000326912">
    <property type="component" value="Unassembled WGS sequence"/>
</dbReference>
<dbReference type="InterPro" id="IPR045053">
    <property type="entry name" value="MAN-like"/>
</dbReference>
<gene>
    <name evidence="10" type="ORF">KDW_60640</name>
</gene>
<keyword evidence="8" id="KW-1133">Transmembrane helix</keyword>
<comment type="catalytic activity">
    <reaction evidence="1">
        <text>Random hydrolysis of (1-&gt;4)-beta-D-mannosidic linkages in mannans, galactomannans and glucomannans.</text>
        <dbReference type="EC" id="3.2.1.78"/>
    </reaction>
</comment>
<comment type="subcellular location">
    <subcellularLocation>
        <location evidence="2">Secreted</location>
    </subcellularLocation>
</comment>
<organism evidence="10 11">
    <name type="scientific">Dictyobacter vulcani</name>
    <dbReference type="NCBI Taxonomy" id="2607529"/>
    <lineage>
        <taxon>Bacteria</taxon>
        <taxon>Bacillati</taxon>
        <taxon>Chloroflexota</taxon>
        <taxon>Ktedonobacteria</taxon>
        <taxon>Ktedonobacterales</taxon>
        <taxon>Dictyobacteraceae</taxon>
        <taxon>Dictyobacter</taxon>
    </lineage>
</organism>
<dbReference type="RefSeq" id="WP_162005738.1">
    <property type="nucleotide sequence ID" value="NZ_BKZW01000004.1"/>
</dbReference>
<evidence type="ECO:0000256" key="3">
    <source>
        <dbReference type="ARBA" id="ARBA00012706"/>
    </source>
</evidence>
<evidence type="ECO:0000259" key="9">
    <source>
        <dbReference type="Pfam" id="PF26410"/>
    </source>
</evidence>
<dbReference type="GO" id="GO:0016985">
    <property type="term" value="F:mannan endo-1,4-beta-mannosidase activity"/>
    <property type="evidence" value="ECO:0007669"/>
    <property type="project" value="TreeGrafter"/>
</dbReference>
<dbReference type="Gene3D" id="3.20.20.80">
    <property type="entry name" value="Glycosidases"/>
    <property type="match status" value="1"/>
</dbReference>
<keyword evidence="8" id="KW-0812">Transmembrane</keyword>
<evidence type="ECO:0000256" key="5">
    <source>
        <dbReference type="ARBA" id="ARBA00022729"/>
    </source>
</evidence>
<dbReference type="EC" id="3.2.1.78" evidence="3"/>
<protein>
    <recommendedName>
        <fullName evidence="3">mannan endo-1,4-beta-mannosidase</fullName>
        <ecNumber evidence="3">3.2.1.78</ecNumber>
    </recommendedName>
</protein>
<dbReference type="PANTHER" id="PTHR31451:SF39">
    <property type="entry name" value="MANNAN ENDO-1,4-BETA-MANNOSIDASE 1"/>
    <property type="match status" value="1"/>
</dbReference>